<proteinExistence type="predicted"/>
<dbReference type="RefSeq" id="XP_039135301.1">
    <property type="nucleotide sequence ID" value="XM_039279367.1"/>
</dbReference>
<evidence type="ECO:0000256" key="2">
    <source>
        <dbReference type="ARBA" id="ARBA00023015"/>
    </source>
</evidence>
<keyword evidence="2" id="KW-0805">Transcription regulation</keyword>
<evidence type="ECO:0000256" key="3">
    <source>
        <dbReference type="ARBA" id="ARBA00023125"/>
    </source>
</evidence>
<accession>A0AB40C931</accession>
<evidence type="ECO:0000256" key="6">
    <source>
        <dbReference type="SAM" id="MobiDB-lite"/>
    </source>
</evidence>
<dbReference type="PROSITE" id="PS51294">
    <property type="entry name" value="HTH_MYB"/>
    <property type="match status" value="1"/>
</dbReference>
<feature type="region of interest" description="Disordered" evidence="6">
    <location>
        <begin position="92"/>
        <end position="111"/>
    </location>
</feature>
<evidence type="ECO:0000313" key="9">
    <source>
        <dbReference type="RefSeq" id="XP_039135301.1"/>
    </source>
</evidence>
<evidence type="ECO:0000259" key="7">
    <source>
        <dbReference type="PROSITE" id="PS51294"/>
    </source>
</evidence>
<dbReference type="Proteomes" id="UP001515500">
    <property type="component" value="Chromosome 11"/>
</dbReference>
<keyword evidence="5" id="KW-0539">Nucleus</keyword>
<feature type="region of interest" description="Disordered" evidence="6">
    <location>
        <begin position="1"/>
        <end position="20"/>
    </location>
</feature>
<dbReference type="SUPFAM" id="SSF46689">
    <property type="entry name" value="Homeodomain-like"/>
    <property type="match status" value="1"/>
</dbReference>
<dbReference type="GO" id="GO:0005634">
    <property type="term" value="C:nucleus"/>
    <property type="evidence" value="ECO:0007669"/>
    <property type="project" value="UniProtKB-SubCell"/>
</dbReference>
<comment type="subcellular location">
    <subcellularLocation>
        <location evidence="1">Nucleus</location>
    </subcellularLocation>
</comment>
<gene>
    <name evidence="9" type="primary">LOC120272529</name>
</gene>
<dbReference type="PANTHER" id="PTHR31314">
    <property type="entry name" value="MYB FAMILY TRANSCRIPTION FACTOR PHL7-LIKE"/>
    <property type="match status" value="1"/>
</dbReference>
<keyword evidence="8" id="KW-1185">Reference proteome</keyword>
<dbReference type="GO" id="GO:0003700">
    <property type="term" value="F:DNA-binding transcription factor activity"/>
    <property type="evidence" value="ECO:0007669"/>
    <property type="project" value="InterPro"/>
</dbReference>
<protein>
    <submittedName>
        <fullName evidence="9">Myb family transcription factor At1g14600 isoform X1</fullName>
    </submittedName>
</protein>
<dbReference type="Gene3D" id="1.10.10.60">
    <property type="entry name" value="Homeodomain-like"/>
    <property type="match status" value="1"/>
</dbReference>
<dbReference type="InterPro" id="IPR046955">
    <property type="entry name" value="PHR1-like"/>
</dbReference>
<dbReference type="NCBIfam" id="TIGR01557">
    <property type="entry name" value="myb_SHAQKYF"/>
    <property type="match status" value="1"/>
</dbReference>
<name>A0AB40C931_DIOCR</name>
<organism evidence="8 9">
    <name type="scientific">Dioscorea cayennensis subsp. rotundata</name>
    <name type="common">White Guinea yam</name>
    <name type="synonym">Dioscorea rotundata</name>
    <dbReference type="NCBI Taxonomy" id="55577"/>
    <lineage>
        <taxon>Eukaryota</taxon>
        <taxon>Viridiplantae</taxon>
        <taxon>Streptophyta</taxon>
        <taxon>Embryophyta</taxon>
        <taxon>Tracheophyta</taxon>
        <taxon>Spermatophyta</taxon>
        <taxon>Magnoliopsida</taxon>
        <taxon>Liliopsida</taxon>
        <taxon>Dioscoreales</taxon>
        <taxon>Dioscoreaceae</taxon>
        <taxon>Dioscorea</taxon>
    </lineage>
</organism>
<reference evidence="9" key="1">
    <citation type="submission" date="2025-08" db="UniProtKB">
        <authorList>
            <consortium name="RefSeq"/>
        </authorList>
    </citation>
    <scope>IDENTIFICATION</scope>
</reference>
<dbReference type="InterPro" id="IPR006447">
    <property type="entry name" value="Myb_dom_plants"/>
</dbReference>
<evidence type="ECO:0000256" key="4">
    <source>
        <dbReference type="ARBA" id="ARBA00023163"/>
    </source>
</evidence>
<dbReference type="InterPro" id="IPR009057">
    <property type="entry name" value="Homeodomain-like_sf"/>
</dbReference>
<evidence type="ECO:0000256" key="1">
    <source>
        <dbReference type="ARBA" id="ARBA00004123"/>
    </source>
</evidence>
<feature type="domain" description="HTH myb-type" evidence="7">
    <location>
        <begin position="25"/>
        <end position="85"/>
    </location>
</feature>
<sequence length="219" mass="24309">MGSGGSSGGGGTKRNGSGEVRQYIRSKVPRLRWTPDLHYCFLQAIEKLGGQHKATPKLLLQLMDVRGLTISHVKSHLQMFRSMRNDYNKQITSDVHGDHHQDDNSKPTVKRARVETQPICNTRETSQCSFDNFQKEVNLFNGAGSGFFKVGKEEEDEEVDDCSLLLSLSSHKKRKNMVNTCSASESSCIFSSSGYSDGYCSINLELSMSTCGSYSYSVI</sequence>
<dbReference type="Pfam" id="PF00249">
    <property type="entry name" value="Myb_DNA-binding"/>
    <property type="match status" value="1"/>
</dbReference>
<feature type="compositionally biased region" description="Gly residues" evidence="6">
    <location>
        <begin position="1"/>
        <end position="13"/>
    </location>
</feature>
<feature type="compositionally biased region" description="Basic and acidic residues" evidence="6">
    <location>
        <begin position="95"/>
        <end position="105"/>
    </location>
</feature>
<dbReference type="GO" id="GO:0003677">
    <property type="term" value="F:DNA binding"/>
    <property type="evidence" value="ECO:0007669"/>
    <property type="project" value="UniProtKB-KW"/>
</dbReference>
<evidence type="ECO:0000313" key="8">
    <source>
        <dbReference type="Proteomes" id="UP001515500"/>
    </source>
</evidence>
<keyword evidence="3" id="KW-0238">DNA-binding</keyword>
<dbReference type="FunFam" id="1.10.10.60:FF:000007">
    <property type="entry name" value="Two-component response regulator"/>
    <property type="match status" value="1"/>
</dbReference>
<dbReference type="InterPro" id="IPR017930">
    <property type="entry name" value="Myb_dom"/>
</dbReference>
<dbReference type="InterPro" id="IPR001005">
    <property type="entry name" value="SANT/Myb"/>
</dbReference>
<dbReference type="AlphaFoldDB" id="A0AB40C931"/>
<dbReference type="PANTHER" id="PTHR31314:SF188">
    <property type="entry name" value="TRANSCRIPTION FACTOR KAN2 ISOFORM X1-RELATED"/>
    <property type="match status" value="1"/>
</dbReference>
<evidence type="ECO:0000256" key="5">
    <source>
        <dbReference type="ARBA" id="ARBA00023242"/>
    </source>
</evidence>
<keyword evidence="4" id="KW-0804">Transcription</keyword>
<dbReference type="GeneID" id="120272529"/>